<evidence type="ECO:0000313" key="1">
    <source>
        <dbReference type="EMBL" id="RLE06552.1"/>
    </source>
</evidence>
<dbReference type="AlphaFoldDB" id="A0A662CZ94"/>
<comment type="caution">
    <text evidence="1">The sequence shown here is derived from an EMBL/GenBank/DDBJ whole genome shotgun (WGS) entry which is preliminary data.</text>
</comment>
<accession>A0A662CZ94</accession>
<organism evidence="1 2">
    <name type="scientific">Aerophobetes bacterium</name>
    <dbReference type="NCBI Taxonomy" id="2030807"/>
    <lineage>
        <taxon>Bacteria</taxon>
        <taxon>Candidatus Aerophobota</taxon>
    </lineage>
</organism>
<evidence type="ECO:0008006" key="3">
    <source>
        <dbReference type="Google" id="ProtNLM"/>
    </source>
</evidence>
<evidence type="ECO:0000313" key="2">
    <source>
        <dbReference type="Proteomes" id="UP000277457"/>
    </source>
</evidence>
<proteinExistence type="predicted"/>
<feature type="non-terminal residue" evidence="1">
    <location>
        <position position="1"/>
    </location>
</feature>
<sequence>VQPKTKISAIKQKEDDNRILECGVEGKAQYIISGDKRHLLPLKEYQGIKIISPAQFLKIISWEVSSGSF</sequence>
<protein>
    <recommendedName>
        <fullName evidence="3">Toxin-antitoxin system toxin component, PIN family</fullName>
    </recommendedName>
</protein>
<gene>
    <name evidence="1" type="ORF">DRZ78_04515</name>
</gene>
<dbReference type="Proteomes" id="UP000277457">
    <property type="component" value="Unassembled WGS sequence"/>
</dbReference>
<name>A0A662CZ94_UNCAE</name>
<reference evidence="1 2" key="1">
    <citation type="submission" date="2018-06" db="EMBL/GenBank/DDBJ databases">
        <title>Extensive metabolic versatility and redundancy in microbially diverse, dynamic hydrothermal sediments.</title>
        <authorList>
            <person name="Dombrowski N."/>
            <person name="Teske A."/>
            <person name="Baker B.J."/>
        </authorList>
    </citation>
    <scope>NUCLEOTIDE SEQUENCE [LARGE SCALE GENOMIC DNA]</scope>
    <source>
        <strain evidence="1">B7_G13</strain>
    </source>
</reference>
<dbReference type="EMBL" id="QMPY01000176">
    <property type="protein sequence ID" value="RLE06552.1"/>
    <property type="molecule type" value="Genomic_DNA"/>
</dbReference>